<name>A0A0C2N2D7_THEKT</name>
<evidence type="ECO:0000313" key="3">
    <source>
        <dbReference type="Proteomes" id="UP000031668"/>
    </source>
</evidence>
<feature type="region of interest" description="Disordered" evidence="1">
    <location>
        <begin position="141"/>
        <end position="246"/>
    </location>
</feature>
<accession>A0A0C2N2D7</accession>
<feature type="region of interest" description="Disordered" evidence="1">
    <location>
        <begin position="1"/>
        <end position="86"/>
    </location>
</feature>
<sequence length="246" mass="25588">MRSMEGNTGPTGGLLASSQSAEGLSGSATSSSGDAPNNWKFDPNDKTYEDLDAIPTVDAPPTQPSAGPSTTPDFPTNNPPQTGNTVYAVVNKPTTPQQSGGQIYAIVNKPTTPQQTGNAVYAVVNKSEQRPTTFGSAYNVATDELPGLRGQFDEDPNGSGEVVTVRPPSRSSLRQSHSASGASNQDLSSTARSSPARFDGDYESIDAFQDSGAPNPNPISAAGSSSSTFDPDNESIDNLQDPEMNE</sequence>
<feature type="compositionally biased region" description="Polar residues" evidence="1">
    <location>
        <begin position="16"/>
        <end position="35"/>
    </location>
</feature>
<feature type="compositionally biased region" description="Polar residues" evidence="1">
    <location>
        <begin position="64"/>
        <end position="85"/>
    </location>
</feature>
<dbReference type="Proteomes" id="UP000031668">
    <property type="component" value="Unassembled WGS sequence"/>
</dbReference>
<protein>
    <submittedName>
        <fullName evidence="2">Uncharacterized protein</fullName>
    </submittedName>
</protein>
<gene>
    <name evidence="2" type="ORF">RF11_14193</name>
</gene>
<keyword evidence="3" id="KW-1185">Reference proteome</keyword>
<evidence type="ECO:0000256" key="1">
    <source>
        <dbReference type="SAM" id="MobiDB-lite"/>
    </source>
</evidence>
<comment type="caution">
    <text evidence="2">The sequence shown here is derived from an EMBL/GenBank/DDBJ whole genome shotgun (WGS) entry which is preliminary data.</text>
</comment>
<proteinExistence type="predicted"/>
<feature type="compositionally biased region" description="Polar residues" evidence="1">
    <location>
        <begin position="184"/>
        <end position="193"/>
    </location>
</feature>
<reference evidence="2 3" key="1">
    <citation type="journal article" date="2014" name="Genome Biol. Evol.">
        <title>The genome of the myxosporean Thelohanellus kitauei shows adaptations to nutrient acquisition within its fish host.</title>
        <authorList>
            <person name="Yang Y."/>
            <person name="Xiong J."/>
            <person name="Zhou Z."/>
            <person name="Huo F."/>
            <person name="Miao W."/>
            <person name="Ran C."/>
            <person name="Liu Y."/>
            <person name="Zhang J."/>
            <person name="Feng J."/>
            <person name="Wang M."/>
            <person name="Wang M."/>
            <person name="Wang L."/>
            <person name="Yao B."/>
        </authorList>
    </citation>
    <scope>NUCLEOTIDE SEQUENCE [LARGE SCALE GENOMIC DNA]</scope>
    <source>
        <strain evidence="2">Wuqing</strain>
    </source>
</reference>
<organism evidence="2 3">
    <name type="scientific">Thelohanellus kitauei</name>
    <name type="common">Myxosporean</name>
    <dbReference type="NCBI Taxonomy" id="669202"/>
    <lineage>
        <taxon>Eukaryota</taxon>
        <taxon>Metazoa</taxon>
        <taxon>Cnidaria</taxon>
        <taxon>Myxozoa</taxon>
        <taxon>Myxosporea</taxon>
        <taxon>Bivalvulida</taxon>
        <taxon>Platysporina</taxon>
        <taxon>Myxobolidae</taxon>
        <taxon>Thelohanellus</taxon>
    </lineage>
</organism>
<dbReference type="EMBL" id="JWZT01000681">
    <property type="protein sequence ID" value="KII73776.1"/>
    <property type="molecule type" value="Genomic_DNA"/>
</dbReference>
<dbReference type="AlphaFoldDB" id="A0A0C2N2D7"/>
<evidence type="ECO:0000313" key="2">
    <source>
        <dbReference type="EMBL" id="KII73776.1"/>
    </source>
</evidence>
<feature type="compositionally biased region" description="Low complexity" evidence="1">
    <location>
        <begin position="169"/>
        <end position="183"/>
    </location>
</feature>